<proteinExistence type="predicted"/>
<keyword evidence="3" id="KW-1185">Reference proteome</keyword>
<feature type="coiled-coil region" evidence="1">
    <location>
        <begin position="26"/>
        <end position="94"/>
    </location>
</feature>
<dbReference type="GeneID" id="92182667"/>
<dbReference type="KEGG" id="kne:92182667"/>
<gene>
    <name evidence="2" type="ORF">IAR55_005409</name>
</gene>
<accession>A0AAW0YW65</accession>
<evidence type="ECO:0000256" key="1">
    <source>
        <dbReference type="SAM" id="Coils"/>
    </source>
</evidence>
<evidence type="ECO:0000313" key="2">
    <source>
        <dbReference type="EMBL" id="KAK8847550.1"/>
    </source>
</evidence>
<dbReference type="Proteomes" id="UP001388673">
    <property type="component" value="Unassembled WGS sequence"/>
</dbReference>
<sequence length="161" mass="18672">MRRSRPGGNERPRRSPAASLRAQMLMEAETRLAKRLLKEIKAATKRRKYLKRRLAEAEKKYENLISKSEAKTKKAEALEKYEELRLTYDEYKNRCCKAVEVLRIAGQTLKSGPMTESSDEDGGHDCQEVEKSLHALIDQQRERFPILYQSCKQQLSATVRK</sequence>
<evidence type="ECO:0008006" key="4">
    <source>
        <dbReference type="Google" id="ProtNLM"/>
    </source>
</evidence>
<dbReference type="EMBL" id="JBCAWK010000010">
    <property type="protein sequence ID" value="KAK8847550.1"/>
    <property type="molecule type" value="Genomic_DNA"/>
</dbReference>
<keyword evidence="1" id="KW-0175">Coiled coil</keyword>
<reference evidence="2 3" key="1">
    <citation type="journal article" date="2024" name="bioRxiv">
        <title>Comparative genomics of Cryptococcus and Kwoniella reveals pathogenesis evolution and contrasting karyotype dynamics via intercentromeric recombination or chromosome fusion.</title>
        <authorList>
            <person name="Coelho M.A."/>
            <person name="David-Palma M."/>
            <person name="Shea T."/>
            <person name="Bowers K."/>
            <person name="McGinley-Smith S."/>
            <person name="Mohammad A.W."/>
            <person name="Gnirke A."/>
            <person name="Yurkov A.M."/>
            <person name="Nowrousian M."/>
            <person name="Sun S."/>
            <person name="Cuomo C.A."/>
            <person name="Heitman J."/>
        </authorList>
    </citation>
    <scope>NUCLEOTIDE SEQUENCE [LARGE SCALE GENOMIC DNA]</scope>
    <source>
        <strain evidence="2 3">CBS 13917</strain>
    </source>
</reference>
<evidence type="ECO:0000313" key="3">
    <source>
        <dbReference type="Proteomes" id="UP001388673"/>
    </source>
</evidence>
<organism evidence="2 3">
    <name type="scientific">Kwoniella newhampshirensis</name>
    <dbReference type="NCBI Taxonomy" id="1651941"/>
    <lineage>
        <taxon>Eukaryota</taxon>
        <taxon>Fungi</taxon>
        <taxon>Dikarya</taxon>
        <taxon>Basidiomycota</taxon>
        <taxon>Agaricomycotina</taxon>
        <taxon>Tremellomycetes</taxon>
        <taxon>Tremellales</taxon>
        <taxon>Cryptococcaceae</taxon>
        <taxon>Kwoniella</taxon>
    </lineage>
</organism>
<name>A0AAW0YW65_9TREE</name>
<protein>
    <recommendedName>
        <fullName evidence="4">BZIP domain-containing protein</fullName>
    </recommendedName>
</protein>
<dbReference type="RefSeq" id="XP_066801068.1">
    <property type="nucleotide sequence ID" value="XM_066948500.1"/>
</dbReference>
<comment type="caution">
    <text evidence="2">The sequence shown here is derived from an EMBL/GenBank/DDBJ whole genome shotgun (WGS) entry which is preliminary data.</text>
</comment>
<dbReference type="AlphaFoldDB" id="A0AAW0YW65"/>